<keyword evidence="7" id="KW-1185">Reference proteome</keyword>
<reference evidence="8" key="1">
    <citation type="submission" date="2025-08" db="UniProtKB">
        <authorList>
            <consortium name="RefSeq"/>
        </authorList>
    </citation>
    <scope>IDENTIFICATION</scope>
    <source>
        <strain evidence="8">Ishihara</strain>
        <tissue evidence="8">Whole body</tissue>
    </source>
</reference>
<dbReference type="PANTHER" id="PTHR24408:SF64">
    <property type="entry name" value="LINKING IMMUNITY AND METABOLISM-RELATED"/>
    <property type="match status" value="1"/>
</dbReference>
<dbReference type="GO" id="GO:0008270">
    <property type="term" value="F:zinc ion binding"/>
    <property type="evidence" value="ECO:0007669"/>
    <property type="project" value="UniProtKB-KW"/>
</dbReference>
<evidence type="ECO:0000256" key="5">
    <source>
        <dbReference type="PROSITE-ProRule" id="PRU00042"/>
    </source>
</evidence>
<name>A0A9J7ET85_SPOLT</name>
<keyword evidence="2" id="KW-0677">Repeat</keyword>
<evidence type="ECO:0000256" key="1">
    <source>
        <dbReference type="ARBA" id="ARBA00022723"/>
    </source>
</evidence>
<protein>
    <submittedName>
        <fullName evidence="8">Zinc finger protein 160-like isoform X1</fullName>
    </submittedName>
</protein>
<dbReference type="PANTHER" id="PTHR24408">
    <property type="entry name" value="ZINC FINGER PROTEIN"/>
    <property type="match status" value="1"/>
</dbReference>
<dbReference type="RefSeq" id="XP_022834560.1">
    <property type="nucleotide sequence ID" value="XM_022978792.1"/>
</dbReference>
<evidence type="ECO:0000259" key="6">
    <source>
        <dbReference type="PROSITE" id="PS50157"/>
    </source>
</evidence>
<feature type="domain" description="C2H2-type" evidence="6">
    <location>
        <begin position="106"/>
        <end position="128"/>
    </location>
</feature>
<evidence type="ECO:0000256" key="4">
    <source>
        <dbReference type="ARBA" id="ARBA00022833"/>
    </source>
</evidence>
<dbReference type="PROSITE" id="PS00028">
    <property type="entry name" value="ZINC_FINGER_C2H2_1"/>
    <property type="match status" value="8"/>
</dbReference>
<dbReference type="GO" id="GO:0043565">
    <property type="term" value="F:sequence-specific DNA binding"/>
    <property type="evidence" value="ECO:0007669"/>
    <property type="project" value="TreeGrafter"/>
</dbReference>
<dbReference type="OrthoDB" id="6077919at2759"/>
<dbReference type="SMART" id="SM00355">
    <property type="entry name" value="ZnF_C2H2"/>
    <property type="match status" value="12"/>
</dbReference>
<feature type="domain" description="C2H2-type" evidence="6">
    <location>
        <begin position="379"/>
        <end position="407"/>
    </location>
</feature>
<feature type="domain" description="C2H2-type" evidence="6">
    <location>
        <begin position="60"/>
        <end position="91"/>
    </location>
</feature>
<dbReference type="GO" id="GO:0005634">
    <property type="term" value="C:nucleus"/>
    <property type="evidence" value="ECO:0007669"/>
    <property type="project" value="TreeGrafter"/>
</dbReference>
<feature type="domain" description="C2H2-type" evidence="6">
    <location>
        <begin position="256"/>
        <end position="284"/>
    </location>
</feature>
<feature type="domain" description="C2H2-type" evidence="6">
    <location>
        <begin position="285"/>
        <end position="312"/>
    </location>
</feature>
<feature type="domain" description="C2H2-type" evidence="6">
    <location>
        <begin position="228"/>
        <end position="255"/>
    </location>
</feature>
<accession>A0A9J7ET85</accession>
<dbReference type="AlphaFoldDB" id="A0A9J7ET85"/>
<keyword evidence="4" id="KW-0862">Zinc</keyword>
<evidence type="ECO:0000256" key="2">
    <source>
        <dbReference type="ARBA" id="ARBA00022737"/>
    </source>
</evidence>
<gene>
    <name evidence="8" type="primary">LOC111362217</name>
</gene>
<evidence type="ECO:0000313" key="7">
    <source>
        <dbReference type="Proteomes" id="UP000301870"/>
    </source>
</evidence>
<dbReference type="GO" id="GO:0000981">
    <property type="term" value="F:DNA-binding transcription factor activity, RNA polymerase II-specific"/>
    <property type="evidence" value="ECO:0007669"/>
    <property type="project" value="TreeGrafter"/>
</dbReference>
<dbReference type="KEGG" id="sliu:111362217"/>
<dbReference type="GeneID" id="111362217"/>
<dbReference type="Gene3D" id="3.30.160.60">
    <property type="entry name" value="Classic Zinc Finger"/>
    <property type="match status" value="5"/>
</dbReference>
<evidence type="ECO:0000256" key="3">
    <source>
        <dbReference type="ARBA" id="ARBA00022771"/>
    </source>
</evidence>
<dbReference type="Proteomes" id="UP000301870">
    <property type="component" value="Unplaced"/>
</dbReference>
<feature type="domain" description="C2H2-type" evidence="6">
    <location>
        <begin position="411"/>
        <end position="439"/>
    </location>
</feature>
<dbReference type="PROSITE" id="PS50157">
    <property type="entry name" value="ZINC_FINGER_C2H2_2"/>
    <property type="match status" value="8"/>
</dbReference>
<dbReference type="SUPFAM" id="SSF57667">
    <property type="entry name" value="beta-beta-alpha zinc fingers"/>
    <property type="match status" value="4"/>
</dbReference>
<dbReference type="Pfam" id="PF00096">
    <property type="entry name" value="zf-C2H2"/>
    <property type="match status" value="3"/>
</dbReference>
<proteinExistence type="predicted"/>
<organism evidence="7 8">
    <name type="scientific">Spodoptera litura</name>
    <name type="common">Asian cotton leafworm</name>
    <dbReference type="NCBI Taxonomy" id="69820"/>
    <lineage>
        <taxon>Eukaryota</taxon>
        <taxon>Metazoa</taxon>
        <taxon>Ecdysozoa</taxon>
        <taxon>Arthropoda</taxon>
        <taxon>Hexapoda</taxon>
        <taxon>Insecta</taxon>
        <taxon>Pterygota</taxon>
        <taxon>Neoptera</taxon>
        <taxon>Endopterygota</taxon>
        <taxon>Lepidoptera</taxon>
        <taxon>Glossata</taxon>
        <taxon>Ditrysia</taxon>
        <taxon>Noctuoidea</taxon>
        <taxon>Noctuidae</taxon>
        <taxon>Amphipyrinae</taxon>
        <taxon>Spodoptera</taxon>
    </lineage>
</organism>
<sequence length="463" mass="54461">MKLKLKPVIKLQKLAVHICDKCKKVFRTPSDLEEHSCHYDKRFYEHVASAYVSVERMPVHKCNSCDQNFETNTEYLRHKFEHVEAHVRKKSAMERKLTNGHILKSYKCPDCDIKFAAQSTLDLHSIVHMPYPHICYCGVGYYKQKDLKAHIKLVHSNDKAIEEIKSSNNSIPMKTQTITETQMIKERTLNSVLLEKKKCFKNNVKLKSNKNDGITKEIEFMKTDDNKYKCPLCKGLFKTRLSVCIHYRIHSNDRVHACYLCAEVMTTTDSLRLHMKEHHNTNKICVCKYCPKTYGAYAHRTRHEQVHLRDKSLSRYYWYKCSYCMKAFSDATTLRAHITRHGNNLTKQAYVCDYCKRGFKFKRNLVTHIVRGDCDKKHFACDYCHMKFASKTYVREHILNVHNKSNIGKKFECNDCSKKFLLKKALLRHYLSTHSNIQCRGCGECFASHTDLVRHKQRCKYKL</sequence>
<dbReference type="InterPro" id="IPR013087">
    <property type="entry name" value="Znf_C2H2_type"/>
</dbReference>
<keyword evidence="3 5" id="KW-0863">Zinc-finger</keyword>
<dbReference type="InterPro" id="IPR036236">
    <property type="entry name" value="Znf_C2H2_sf"/>
</dbReference>
<keyword evidence="1" id="KW-0479">Metal-binding</keyword>
<feature type="domain" description="C2H2-type" evidence="6">
    <location>
        <begin position="319"/>
        <end position="346"/>
    </location>
</feature>
<evidence type="ECO:0000313" key="8">
    <source>
        <dbReference type="RefSeq" id="XP_022834560.1"/>
    </source>
</evidence>